<feature type="transmembrane region" description="Helical" evidence="1">
    <location>
        <begin position="239"/>
        <end position="257"/>
    </location>
</feature>
<gene>
    <name evidence="2" type="ORF">ENI34_02075</name>
</gene>
<dbReference type="Proteomes" id="UP000885826">
    <property type="component" value="Unassembled WGS sequence"/>
</dbReference>
<feature type="transmembrane region" description="Helical" evidence="1">
    <location>
        <begin position="169"/>
        <end position="190"/>
    </location>
</feature>
<keyword evidence="1" id="KW-1133">Transmembrane helix</keyword>
<feature type="transmembrane region" description="Helical" evidence="1">
    <location>
        <begin position="44"/>
        <end position="67"/>
    </location>
</feature>
<feature type="transmembrane region" description="Helical" evidence="1">
    <location>
        <begin position="402"/>
        <end position="417"/>
    </location>
</feature>
<keyword evidence="1" id="KW-0812">Transmembrane</keyword>
<dbReference type="AlphaFoldDB" id="A0A9C9EL56"/>
<accession>A0A9C9EL56</accession>
<feature type="transmembrane region" description="Helical" evidence="1">
    <location>
        <begin position="79"/>
        <end position="104"/>
    </location>
</feature>
<protein>
    <recommendedName>
        <fullName evidence="4">O-antigen ligase domain-containing protein</fullName>
    </recommendedName>
</protein>
<evidence type="ECO:0000313" key="2">
    <source>
        <dbReference type="EMBL" id="HEC77914.1"/>
    </source>
</evidence>
<feature type="transmembrane region" description="Helical" evidence="1">
    <location>
        <begin position="373"/>
        <end position="395"/>
    </location>
</feature>
<name>A0A9C9EL56_UNCW3</name>
<comment type="caution">
    <text evidence="2">The sequence shown here is derived from an EMBL/GenBank/DDBJ whole genome shotgun (WGS) entry which is preliminary data.</text>
</comment>
<feature type="transmembrane region" description="Helical" evidence="1">
    <location>
        <begin position="132"/>
        <end position="157"/>
    </location>
</feature>
<evidence type="ECO:0008006" key="4">
    <source>
        <dbReference type="Google" id="ProtNLM"/>
    </source>
</evidence>
<keyword evidence="1" id="KW-0472">Membrane</keyword>
<dbReference type="EMBL" id="DRIG01000024">
    <property type="protein sequence ID" value="HEC77914.1"/>
    <property type="molecule type" value="Genomic_DNA"/>
</dbReference>
<feature type="transmembrane region" description="Helical" evidence="1">
    <location>
        <begin position="110"/>
        <end position="125"/>
    </location>
</feature>
<feature type="transmembrane region" description="Helical" evidence="1">
    <location>
        <begin position="197"/>
        <end position="219"/>
    </location>
</feature>
<organism evidence="2 3">
    <name type="scientific">candidate division WOR-3 bacterium</name>
    <dbReference type="NCBI Taxonomy" id="2052148"/>
    <lineage>
        <taxon>Bacteria</taxon>
        <taxon>Bacteria division WOR-3</taxon>
    </lineage>
</organism>
<feature type="transmembrane region" description="Helical" evidence="1">
    <location>
        <begin position="340"/>
        <end position="361"/>
    </location>
</feature>
<sequence>MSLWRLSEFFKRNYKGFLVACIIIYHFVIAGLFIHTFKILPYELFWITEAGILLLFIFSCIYCCRSYGLRRLLSFPKVYYLIMFFFLWGLVTSIVNSINLLTFLLQVKDYIRFVIFGFAVINLGLSKTEIKWLIFLILGIILLQVPISAVQCALWTLGDWCVGTLSAGATASMAFLCSIGTVLVIILYVFYKKRVFLLGLVPLFSLPIIFGNSQMGIFLYPYSFLFVLFYAPTQTFKPVLAAFLFTGLFITVLYFLLPPFQTTTKRYISLIGVAAQNQFVLSPDTTGRMRAPGAAIKRLVQKDNGFIFGYGFGATKKSYWKKLAGNFDNRKIAANQISALLIETGIPGLLFVSLFTIWLLVETGSLSFQFDGFSRVVTSTTFFASTLLILGSLYFKVYKSHYFIFLYWLFFGLSYSIKKNSIDFFTNSANI</sequence>
<feature type="transmembrane region" description="Helical" evidence="1">
    <location>
        <begin position="16"/>
        <end position="38"/>
    </location>
</feature>
<evidence type="ECO:0000313" key="3">
    <source>
        <dbReference type="Proteomes" id="UP000885826"/>
    </source>
</evidence>
<reference evidence="2" key="1">
    <citation type="journal article" date="2020" name="mSystems">
        <title>Genome- and Community-Level Interaction Insights into Carbon Utilization and Element Cycling Functions of Hydrothermarchaeota in Hydrothermal Sediment.</title>
        <authorList>
            <person name="Zhou Z."/>
            <person name="Liu Y."/>
            <person name="Xu W."/>
            <person name="Pan J."/>
            <person name="Luo Z.H."/>
            <person name="Li M."/>
        </authorList>
    </citation>
    <scope>NUCLEOTIDE SEQUENCE</scope>
    <source>
        <strain evidence="2">HyVt-388</strain>
    </source>
</reference>
<proteinExistence type="predicted"/>
<evidence type="ECO:0000256" key="1">
    <source>
        <dbReference type="SAM" id="Phobius"/>
    </source>
</evidence>